<dbReference type="PANTHER" id="PTHR46730:SF4">
    <property type="entry name" value="POLYCYSTIC KIDNEY DISEASE PROTEIN 1-LIKE 1"/>
    <property type="match status" value="1"/>
</dbReference>
<feature type="domain" description="REJ" evidence="29">
    <location>
        <begin position="371"/>
        <end position="1275"/>
    </location>
</feature>
<dbReference type="InterPro" id="IPR014010">
    <property type="entry name" value="REJ_dom"/>
</dbReference>
<dbReference type="PROSITE" id="PS50221">
    <property type="entry name" value="GAIN_B"/>
    <property type="match status" value="1"/>
</dbReference>
<evidence type="ECO:0000313" key="31">
    <source>
        <dbReference type="Proteomes" id="UP000007646"/>
    </source>
</evidence>
<evidence type="ECO:0000256" key="6">
    <source>
        <dbReference type="ARBA" id="ARBA00022673"/>
    </source>
</evidence>
<keyword evidence="31" id="KW-1185">Reference proteome</keyword>
<feature type="transmembrane region" description="Helical" evidence="25">
    <location>
        <begin position="2351"/>
        <end position="2372"/>
    </location>
</feature>
<dbReference type="FunFam" id="2.60.40.10:FF:000825">
    <property type="entry name" value="Polycystin 1, transient receptor potential channel interacting"/>
    <property type="match status" value="1"/>
</dbReference>
<comment type="subcellular location">
    <subcellularLocation>
        <location evidence="1">Cell projection</location>
        <location evidence="1">Cilium membrane</location>
        <topology evidence="1">Multi-pass membrane protein</topology>
    </subcellularLocation>
</comment>
<dbReference type="HOGENOM" id="CLU_000971_0_0_1"/>
<feature type="domain" description="GAIN-B" evidence="28">
    <location>
        <begin position="1294"/>
        <end position="1439"/>
    </location>
</feature>
<accession>G3TAC4</accession>
<dbReference type="SUPFAM" id="SSF49723">
    <property type="entry name" value="Lipase/lipooxygenase domain (PLAT/LH2 domain)"/>
    <property type="match status" value="1"/>
</dbReference>
<keyword evidence="5" id="KW-0109">Calcium transport</keyword>
<dbReference type="InterPro" id="IPR036392">
    <property type="entry name" value="PLAT/LH2_dom_sf"/>
</dbReference>
<protein>
    <recommendedName>
        <fullName evidence="20">Polycystin-1-like protein 1</fullName>
    </recommendedName>
    <alternativeName>
        <fullName evidence="22">PC1-like 1 protein</fullName>
    </alternativeName>
    <alternativeName>
        <fullName evidence="21">Polycystic kidney disease protein 1-like 1</fullName>
    </alternativeName>
</protein>
<dbReference type="SMART" id="SM00089">
    <property type="entry name" value="PKD"/>
    <property type="match status" value="2"/>
</dbReference>
<evidence type="ECO:0000256" key="23">
    <source>
        <dbReference type="PROSITE-ProRule" id="PRU00152"/>
    </source>
</evidence>
<evidence type="ECO:0000256" key="5">
    <source>
        <dbReference type="ARBA" id="ARBA00022568"/>
    </source>
</evidence>
<keyword evidence="7 25" id="KW-0812">Transmembrane</keyword>
<keyword evidence="14" id="KW-1015">Disulfide bond</keyword>
<dbReference type="Pfam" id="PF02010">
    <property type="entry name" value="REJ"/>
    <property type="match status" value="1"/>
</dbReference>
<comment type="caution">
    <text evidence="23">Lacks conserved residue(s) required for the propagation of feature annotation.</text>
</comment>
<evidence type="ECO:0000256" key="14">
    <source>
        <dbReference type="ARBA" id="ARBA00023157"/>
    </source>
</evidence>
<comment type="subunit">
    <text evidence="19">Heterodimer. Interacts with PKD2 to form a calcium channel. Interacts with PKD2L1; to form ciliary calcium channel. May interact with GNA12, GNAS, GNAI1 and GNAI2.</text>
</comment>
<evidence type="ECO:0000259" key="28">
    <source>
        <dbReference type="PROSITE" id="PS50221"/>
    </source>
</evidence>
<keyword evidence="10 25" id="KW-1133">Transmembrane helix</keyword>
<reference evidence="30 31" key="1">
    <citation type="submission" date="2009-06" db="EMBL/GenBank/DDBJ databases">
        <title>The Genome Sequence of Loxodonta africana (African elephant).</title>
        <authorList>
            <person name="Di Palma F."/>
            <person name="Heiman D."/>
            <person name="Young S."/>
            <person name="Johnson J."/>
            <person name="Lander E.S."/>
            <person name="Lindblad-Toh K."/>
        </authorList>
    </citation>
    <scope>NUCLEOTIDE SEQUENCE [LARGE SCALE GENOMIC DNA]</scope>
    <source>
        <strain evidence="30 31">Isolate ISIS603380</strain>
    </source>
</reference>
<feature type="transmembrane region" description="Helical" evidence="25">
    <location>
        <begin position="2221"/>
        <end position="2240"/>
    </location>
</feature>
<keyword evidence="8" id="KW-0677">Repeat</keyword>
<evidence type="ECO:0000256" key="4">
    <source>
        <dbReference type="ARBA" id="ARBA00022475"/>
    </source>
</evidence>
<evidence type="ECO:0000256" key="22">
    <source>
        <dbReference type="ARBA" id="ARBA00082084"/>
    </source>
</evidence>
<evidence type="ECO:0000256" key="3">
    <source>
        <dbReference type="ARBA" id="ARBA00022448"/>
    </source>
</evidence>
<dbReference type="OMA" id="QQGAWTH"/>
<feature type="transmembrane region" description="Helical" evidence="25">
    <location>
        <begin position="1661"/>
        <end position="1682"/>
    </location>
</feature>
<evidence type="ECO:0000256" key="12">
    <source>
        <dbReference type="ARBA" id="ARBA00023069"/>
    </source>
</evidence>
<evidence type="ECO:0000256" key="11">
    <source>
        <dbReference type="ARBA" id="ARBA00023065"/>
    </source>
</evidence>
<dbReference type="SUPFAM" id="SSF49299">
    <property type="entry name" value="PKD domain"/>
    <property type="match status" value="1"/>
</dbReference>
<keyword evidence="3" id="KW-0813">Transport</keyword>
<dbReference type="InterPro" id="IPR002859">
    <property type="entry name" value="PKD/REJ-like"/>
</dbReference>
<keyword evidence="9" id="KW-0106">Calcium</keyword>
<evidence type="ECO:0000256" key="7">
    <source>
        <dbReference type="ARBA" id="ARBA00022692"/>
    </source>
</evidence>
<feature type="domain" description="PKD" evidence="26">
    <location>
        <begin position="314"/>
        <end position="366"/>
    </location>
</feature>
<dbReference type="STRING" id="9785.ENSLAFP00000010801"/>
<dbReference type="Ensembl" id="ENSLAFT00000012917.3">
    <property type="protein sequence ID" value="ENSLAFP00000010801.3"/>
    <property type="gene ID" value="ENSLAFG00000012906.3"/>
</dbReference>
<feature type="region of interest" description="Disordered" evidence="24">
    <location>
        <begin position="784"/>
        <end position="820"/>
    </location>
</feature>
<evidence type="ECO:0000256" key="10">
    <source>
        <dbReference type="ARBA" id="ARBA00022989"/>
    </source>
</evidence>
<dbReference type="PROSITE" id="PS50093">
    <property type="entry name" value="PKD"/>
    <property type="match status" value="1"/>
</dbReference>
<feature type="transmembrane region" description="Helical" evidence="25">
    <location>
        <begin position="1988"/>
        <end position="2008"/>
    </location>
</feature>
<evidence type="ECO:0000256" key="24">
    <source>
        <dbReference type="SAM" id="MobiDB-lite"/>
    </source>
</evidence>
<dbReference type="PROSITE" id="PS51111">
    <property type="entry name" value="REJ"/>
    <property type="match status" value="1"/>
</dbReference>
<dbReference type="GO" id="GO:0005262">
    <property type="term" value="F:calcium channel activity"/>
    <property type="evidence" value="ECO:0007669"/>
    <property type="project" value="UniProtKB-KW"/>
</dbReference>
<dbReference type="Pfam" id="PF01477">
    <property type="entry name" value="PLAT"/>
    <property type="match status" value="1"/>
</dbReference>
<evidence type="ECO:0000256" key="1">
    <source>
        <dbReference type="ARBA" id="ARBA00004272"/>
    </source>
</evidence>
<dbReference type="PROSITE" id="PS50095">
    <property type="entry name" value="PLAT"/>
    <property type="match status" value="1"/>
</dbReference>
<evidence type="ECO:0000256" key="18">
    <source>
        <dbReference type="ARBA" id="ARBA00054690"/>
    </source>
</evidence>
<organism evidence="30 31">
    <name type="scientific">Loxodonta africana</name>
    <name type="common">African elephant</name>
    <dbReference type="NCBI Taxonomy" id="9785"/>
    <lineage>
        <taxon>Eukaryota</taxon>
        <taxon>Metazoa</taxon>
        <taxon>Chordata</taxon>
        <taxon>Craniata</taxon>
        <taxon>Vertebrata</taxon>
        <taxon>Euteleostomi</taxon>
        <taxon>Mammalia</taxon>
        <taxon>Eutheria</taxon>
        <taxon>Afrotheria</taxon>
        <taxon>Proboscidea</taxon>
        <taxon>Elephantidae</taxon>
        <taxon>Loxodonta</taxon>
    </lineage>
</organism>
<evidence type="ECO:0000256" key="19">
    <source>
        <dbReference type="ARBA" id="ARBA00063851"/>
    </source>
</evidence>
<dbReference type="InterPro" id="IPR000601">
    <property type="entry name" value="PKD_dom"/>
</dbReference>
<keyword evidence="6" id="KW-0107">Calcium channel</keyword>
<dbReference type="InterPro" id="IPR046791">
    <property type="entry name" value="Polycystin_dom"/>
</dbReference>
<feature type="transmembrane region" description="Helical" evidence="25">
    <location>
        <begin position="2416"/>
        <end position="2440"/>
    </location>
</feature>
<evidence type="ECO:0000256" key="8">
    <source>
        <dbReference type="ARBA" id="ARBA00022737"/>
    </source>
</evidence>
<evidence type="ECO:0000313" key="30">
    <source>
        <dbReference type="Ensembl" id="ENSLAFP00000010801.3"/>
    </source>
</evidence>
<dbReference type="eggNOG" id="KOG3599">
    <property type="taxonomic scope" value="Eukaryota"/>
</dbReference>
<dbReference type="FunFam" id="2.60.60.20:FF:000017">
    <property type="entry name" value="Polycystin 1 like 1, transient receptor potential channel interacting"/>
    <property type="match status" value="1"/>
</dbReference>
<dbReference type="CDD" id="cd01752">
    <property type="entry name" value="PLAT_polycystin"/>
    <property type="match status" value="1"/>
</dbReference>
<dbReference type="InterPro" id="IPR035986">
    <property type="entry name" value="PKD_dom_sf"/>
</dbReference>
<proteinExistence type="inferred from homology"/>
<feature type="compositionally biased region" description="Low complexity" evidence="24">
    <location>
        <begin position="1812"/>
        <end position="1824"/>
    </location>
</feature>
<dbReference type="InterPro" id="IPR013783">
    <property type="entry name" value="Ig-like_fold"/>
</dbReference>
<gene>
    <name evidence="30" type="primary">PKD1L1</name>
</gene>
<evidence type="ECO:0000256" key="21">
    <source>
        <dbReference type="ARBA" id="ARBA00081200"/>
    </source>
</evidence>
<dbReference type="Proteomes" id="UP000007646">
    <property type="component" value="Unassembled WGS sequence"/>
</dbReference>
<dbReference type="InterPro" id="IPR022409">
    <property type="entry name" value="PKD/Chitinase_dom"/>
</dbReference>
<evidence type="ECO:0000256" key="2">
    <source>
        <dbReference type="ARBA" id="ARBA00007200"/>
    </source>
</evidence>
<evidence type="ECO:0000259" key="29">
    <source>
        <dbReference type="PROSITE" id="PS51111"/>
    </source>
</evidence>
<comment type="function">
    <text evidence="18">Component of a calcium-permeant ion channel formed by PKD1L2 and PKD1L1 in primary cilia, where it controls cilium calcium concentration, without affecting cytoplasmic calcium concentration, and regulates sonic hedgehog/SHH signaling and GLI2 transcription. The PKD1L1:PKD2L1 channel complex is mechanosensitive only at high pressures and is highly temperature sensitive. Also involved in left/right axis specification downstream of nodal flow by forming a complex with PKD2 in cilia to facilitate flow detection in left/right patterning. May function as a G-protein-coupled receptor.</text>
</comment>
<dbReference type="CDD" id="cd00146">
    <property type="entry name" value="PKD"/>
    <property type="match status" value="1"/>
</dbReference>
<evidence type="ECO:0000256" key="13">
    <source>
        <dbReference type="ARBA" id="ARBA00023136"/>
    </source>
</evidence>
<evidence type="ECO:0000256" key="15">
    <source>
        <dbReference type="ARBA" id="ARBA00023180"/>
    </source>
</evidence>
<evidence type="ECO:0000256" key="16">
    <source>
        <dbReference type="ARBA" id="ARBA00023273"/>
    </source>
</evidence>
<dbReference type="Gene3D" id="2.60.40.10">
    <property type="entry name" value="Immunoglobulins"/>
    <property type="match status" value="2"/>
</dbReference>
<feature type="transmembrane region" description="Helical" evidence="25">
    <location>
        <begin position="1702"/>
        <end position="1723"/>
    </location>
</feature>
<keyword evidence="11" id="KW-0406">Ion transport</keyword>
<evidence type="ECO:0000256" key="25">
    <source>
        <dbReference type="SAM" id="Phobius"/>
    </source>
</evidence>
<dbReference type="GO" id="GO:0060170">
    <property type="term" value="C:ciliary membrane"/>
    <property type="evidence" value="ECO:0007669"/>
    <property type="project" value="UniProtKB-SubCell"/>
</dbReference>
<evidence type="ECO:0000259" key="27">
    <source>
        <dbReference type="PROSITE" id="PS50095"/>
    </source>
</evidence>
<feature type="region of interest" description="Disordered" evidence="24">
    <location>
        <begin position="1804"/>
        <end position="1824"/>
    </location>
</feature>
<keyword evidence="15" id="KW-0325">Glycoprotein</keyword>
<keyword evidence="12" id="KW-0969">Cilium</keyword>
<reference evidence="30" key="2">
    <citation type="submission" date="2025-08" db="UniProtKB">
        <authorList>
            <consortium name="Ensembl"/>
        </authorList>
    </citation>
    <scope>IDENTIFICATION</scope>
    <source>
        <strain evidence="30">Isolate ISIS603380</strain>
    </source>
</reference>
<feature type="transmembrane region" description="Helical" evidence="25">
    <location>
        <begin position="2260"/>
        <end position="2283"/>
    </location>
</feature>
<evidence type="ECO:0000256" key="9">
    <source>
        <dbReference type="ARBA" id="ARBA00022837"/>
    </source>
</evidence>
<comment type="similarity">
    <text evidence="2">Belongs to the polycystin family.</text>
</comment>
<dbReference type="InterPro" id="IPR042060">
    <property type="entry name" value="PLAT_polycystin1"/>
</dbReference>
<dbReference type="GeneTree" id="ENSGT00940000162104"/>
<dbReference type="Pfam" id="PF20519">
    <property type="entry name" value="Polycystin_dom"/>
    <property type="match status" value="1"/>
</dbReference>
<evidence type="ECO:0000256" key="17">
    <source>
        <dbReference type="ARBA" id="ARBA00023303"/>
    </source>
</evidence>
<dbReference type="GO" id="GO:0097730">
    <property type="term" value="C:non-motile cilium"/>
    <property type="evidence" value="ECO:0007669"/>
    <property type="project" value="Ensembl"/>
</dbReference>
<dbReference type="PANTHER" id="PTHR46730">
    <property type="entry name" value="POLYCYSTIN-1"/>
    <property type="match status" value="1"/>
</dbReference>
<dbReference type="SMART" id="SM00308">
    <property type="entry name" value="LH2"/>
    <property type="match status" value="1"/>
</dbReference>
<dbReference type="InterPro" id="IPR057244">
    <property type="entry name" value="GAIN_B"/>
</dbReference>
<evidence type="ECO:0000259" key="26">
    <source>
        <dbReference type="PROSITE" id="PS50093"/>
    </source>
</evidence>
<reference evidence="30" key="3">
    <citation type="submission" date="2025-09" db="UniProtKB">
        <authorList>
            <consortium name="Ensembl"/>
        </authorList>
    </citation>
    <scope>IDENTIFICATION</scope>
    <source>
        <strain evidence="30">Isolate ISIS603380</strain>
    </source>
</reference>
<feature type="domain" description="PLAT" evidence="27">
    <location>
        <begin position="1500"/>
        <end position="1617"/>
    </location>
</feature>
<sequence>SADVFPGAHHSQGLSVTQPGPRKPCLLSLCLPWAIATQGPAVVENSVTQQLPETDTWASPYLGFKVQMASEGPLCLVTDFGDSPGVQMKIQNTSEEITVTAYHQYRKEGVCMLKAVIYNEFSGTEVELEPYYVEIGHEVVSVFMNSSSVHEGEVLIFARSHIDQKSTVVMHHFPFTSSCNVSTSQSQVGDSQAWPSVIVWYKMQPVSVYTNGTVFATDADITFVAVTKEMSPLEFEWHFGEDPLVRTTSRSIKKRLGIPQRYDVVVKASNGITSVVSEPHPITVQKKIVANRLLSTSSALLNTSVTFECRINFGTDVAYLWNFGDGTVSLGNSTNTHVYSREGAFTVEVLAFNNVSSALLRKQVFIVHTPCQPPPVKNMGPTKLQVWRSQPVRLAVTFEAAILCDISQGLSYTWSFMKSNGSHVSLPPAVDNHRQTITLPSYFLEYGNYTAVAKVQVKGSVVHSNYSVGVDVRDRAPVSVISEGTHLFIPKTPSSTIILSGSQSYDPDNPGAPLRYHWRCAPAGAPECPCFHAPMPGGLDTTAPVISFAATDLSDGFDQFLVTLKVSSGSRTSPEAQVFLSVRSEQTLRFVHISRVNFKNNFVNWNEELSLQAVCEDCGDIQNLSYSWDLFLVNATEQNSVEAPLCRVVELLDSSRFGAILKLSESTQLLVEPNTTDPGLTTMSFSQEPLQKTIGQSAPSAMRRPSKKPTVGVYQVFAVDADASGQEDAPREAALSPEPGLLEEGSLVTSLWKGEWRSGNLRPQNLSSYLSDFEAYYDDIQEAIPSKGRQPGNNMNFLGSEPSGSDDKSPSDGDNLVGPFHSMGSAMPSLMVDWPKSLIRQAIFQGYTSSVGVIEQTVTIKPFSLRRGETYVIQASVASKHTLVGKAQLYLTVNRGPQDIACQVQPHHGHEAHTIFSVFCMSGKPDFRYEFSYQIGNASKRTLYHGRDAQYYFALPAGEPLDNYRVVVFTEITDGEGSKLQPCAVVVTVLPRYHGNVASGNYCLGEDLYNSSLKNLSTLLLMGSYLEIRNYITMITRILSFLAKEDRGPSCGQWSRIQDALISSVCKLEFTDQEEITDSVVMLGDLLSFPNKLTFMSAVLILKYTRSLLAQSRLSGRFVIDRRLMLELIFLVSGVLEASDQEKSRNADYLQEEGIKVISDLLLLHVGTGMMEFQVWLHYSLQDTVQSIGSVQVHLPSDLAGQSPAGTDLQNPCYISQLILFKKNPYLKGRAPGQVDGAVALSLYDCSSRQPFSRHWLQTPVTVEFGEEDSLDSRRNNTTFVLSRDKTNFHQFIGPSENSQESLQIRITFSKTITRAFPIMLLVRFSKKPTPSDFLVKQVYFWDEQVVQIYIPAVSLEDASLGYLALLDADYDRTPSNKYLAKAVNYTVGFQWIRCLFWDKREWKSSTFPPQPGTFPEKVNCSYDHLTAFTLVRRKLNVSFEMSDISNLQSHPENLIPSVIIVLFMILYMFLVAKSKHVDHHEKKKTGYIFLQENPSPDQQLYAVVIDTGFRAPAQLTAKVYIVLYGENGLSETRELYCPEKPLFERNSRHTFILSVPGHLGPLWKIRLWHNNCGPSPSWYISHVLVKELRTGQSWFFSAECWLAAGRGDGRVDRELIPLHRGLGFQKLLYAKFTEYLEDVHIWVSVYTRPSYSCYLHAQRLSVCFSLLCAYSCLTAMLTAAQHRQLSLDVNLTHITPGSFRSGLLCTLVASPGALLLSLLFRLSQNTTGLCREKPSCRLRAVPGEVTRAGPNSHGRTLGAQKKYKCNTSDILRGKDRGWRADPASGGALCGDLPVSFPLRKSVTTMEKEGKSPTSSSAPSSGLAGLAPQQQRALLPWLGSAAWALCAMVSVACGLGTGVLGYSCVPKCCISAVGVRFLSMFSCDLRAHLLKVCHHIQASPWSRVRLQKKYCANAKDNCSHYFDSIRHTSHAQLQSLPKKCSWDRSRLLKQVLANRQQARHLRWARPPSTAQLRATKERMRKEIRARAALRDFFMYILMLLLLMFMTYGRFSRDEYTLNQAIRNEFTRNAENSFKGLRSTDSWWEWSLTRLLDGLYGADVHGAQPGALEGKCYLTGISVIKQLNISLNSLCKLSSPFSALIKDALPACSPKVGGPINHYMTDPENQKVTPSRPEGCGAREDCVLPLGRTRPEAHAILTNLRANRWISRGTRAVSVHFTLYNPPTQLLTRVSLRMEVTPTGHLLPSSQVESASVFLSDSTLRYPLVFTELVFLVLNLVHLCFQLYSMIEKGILNYWRKPSNWLELSVVGLGLAYYAASSHLVILAGDVIDQFHKGFFQEFVDLSLITSWNQKVRWLQGILLLFLILKSVYLLGTPKTMASCSFMLRHSLSNAIMPGLAGVLMVAIHSHLCRFLLSSQALPLSIFADSSHMLPFPLLGRSRREAFSGLSKSNQWATACYHGAIFTVMTTLWLTMLRGSFMAFVRKRKYFQSKYLVRLKDVAAHTWGQAVTFLGLQRPRLEETQVVENHNYYLDEFEELLDELLLKINGLSENLHLPLLEKQSDSTVEAKAEDNPLVGVSGYQATGVS</sequence>
<name>G3TAC4_LOXAF</name>
<evidence type="ECO:0000256" key="20">
    <source>
        <dbReference type="ARBA" id="ARBA00073797"/>
    </source>
</evidence>
<keyword evidence="16" id="KW-0966">Cell projection</keyword>
<feature type="transmembrane region" description="Helical" evidence="25">
    <location>
        <begin position="2313"/>
        <end position="2331"/>
    </location>
</feature>
<dbReference type="Gene3D" id="2.60.60.20">
    <property type="entry name" value="PLAT/LH2 domain"/>
    <property type="match status" value="1"/>
</dbReference>
<feature type="transmembrane region" description="Helical" evidence="25">
    <location>
        <begin position="1455"/>
        <end position="1473"/>
    </location>
</feature>
<keyword evidence="4" id="KW-1003">Cell membrane</keyword>
<keyword evidence="17" id="KW-0407">Ion channel</keyword>
<dbReference type="InParanoid" id="G3TAC4"/>
<dbReference type="InterPro" id="IPR001024">
    <property type="entry name" value="PLAT/LH2_dom"/>
</dbReference>
<keyword evidence="13 25" id="KW-0472">Membrane</keyword>
<dbReference type="Pfam" id="PF00801">
    <property type="entry name" value="PKD"/>
    <property type="match status" value="1"/>
</dbReference>
<dbReference type="FunCoup" id="G3TAC4">
    <property type="interactions" value="4"/>
</dbReference>
<dbReference type="GO" id="GO:0034704">
    <property type="term" value="C:calcium channel complex"/>
    <property type="evidence" value="ECO:0007669"/>
    <property type="project" value="Ensembl"/>
</dbReference>